<reference evidence="4" key="1">
    <citation type="submission" date="2014-11" db="EMBL/GenBank/DDBJ databases">
        <authorList>
            <person name="Zhu J."/>
            <person name="Qi W."/>
            <person name="Song R."/>
        </authorList>
    </citation>
    <scope>NUCLEOTIDE SEQUENCE</scope>
</reference>
<dbReference type="Gene3D" id="2.160.20.10">
    <property type="entry name" value="Single-stranded right-handed beta-helix, Pectin lyase-like"/>
    <property type="match status" value="1"/>
</dbReference>
<evidence type="ECO:0000313" key="4">
    <source>
        <dbReference type="EMBL" id="ANV80493.1"/>
    </source>
</evidence>
<keyword evidence="2" id="KW-1133">Transmembrane helix</keyword>
<feature type="transmembrane region" description="Helical" evidence="2">
    <location>
        <begin position="1356"/>
        <end position="1379"/>
    </location>
</feature>
<reference evidence="4" key="2">
    <citation type="journal article" date="2015" name="ISME J.">
        <title>A new class of marine Euryarchaeota group II from the Mediterranean deep chlorophyll maximum.</title>
        <authorList>
            <person name="Martin-Cuadrado A.B."/>
            <person name="Garcia-Heredia I."/>
            <person name="Molto A.G."/>
            <person name="Lopez-Ubeda R."/>
            <person name="Kimes N."/>
            <person name="Lopez-Garcia P."/>
            <person name="Moreira D."/>
            <person name="Rodriguez-Valera F."/>
        </authorList>
    </citation>
    <scope>NUCLEOTIDE SEQUENCE</scope>
</reference>
<dbReference type="EMBL" id="KP211890">
    <property type="protein sequence ID" value="ANV80493.1"/>
    <property type="molecule type" value="Genomic_DNA"/>
</dbReference>
<feature type="compositionally biased region" description="Basic and acidic residues" evidence="1">
    <location>
        <begin position="1406"/>
        <end position="1417"/>
    </location>
</feature>
<feature type="region of interest" description="Disordered" evidence="1">
    <location>
        <begin position="1402"/>
        <end position="1436"/>
    </location>
</feature>
<dbReference type="InterPro" id="IPR039448">
    <property type="entry name" value="Beta_helix"/>
</dbReference>
<dbReference type="Pfam" id="PF17957">
    <property type="entry name" value="Big_7"/>
    <property type="match status" value="1"/>
</dbReference>
<dbReference type="SUPFAM" id="SSF51126">
    <property type="entry name" value="Pectin lyase-like"/>
    <property type="match status" value="1"/>
</dbReference>
<name>A0A1B1TE00_9ARCH</name>
<feature type="domain" description="Right handed beta helix" evidence="3">
    <location>
        <begin position="366"/>
        <end position="505"/>
    </location>
</feature>
<accession>A0A1B1TE00</accession>
<dbReference type="InterPro" id="IPR013783">
    <property type="entry name" value="Ig-like_fold"/>
</dbReference>
<sequence length="1436" mass="156534">MSDNVRSRSTLLVFLMISSLLVSFIGPVSTVSASNETSIGTITGTETWSGLHQLTGDVTIATGAQLIINPGTTISASNGTHIDVRGSICIGEISCGASSNANPNQKITFQWSDPVNKSATGECLGLKQNGQEITVTDPSCYEGILIRSSIDLSLTGIRYLVMDGAFGVPHFIDSVNQWRYGALVIDGASPVITNIDFNDINTSSVLTTSLAQPTFIDSSFSVGNDDESGVGGSAMQIYASGSSVAPFTLDNPYFKDGTERGCEQNAGGRSAMWIQDSFVDIDNADIQFGDYGLSIRNSAGEVSNSIISVTCTGIGIDGKRTVSSNSFAFDVINNEITTEEGGPIVVTSQGLTNIISNEISGSSQGSGIVVVASQAEIHNNEIGPIGGWNGIWLRSTFDVVIENNTISETNAEPIVAGSYYYSDTSISRLYLANNYISTDGTGTCSSNKWWDGEFACPAIMIFRTGSTIHDNDISAGAANGIMAIGSLLDVQRNTFDGASTGAIIKNYDDGALGSQQYGSLAFFAENTWLNVGKTYNITKSSVTVQSESIPSAPSGEHPVRLSWPDQEAWSYNNFQTSIVPPPIKNCPVCDEILPRNFPLAISMDNNSTVFTFSNLTNLDTDNIFIETQPTHYAVQVSRAELVRLQALINGLKVSDALVLIEDALGNDLYSLTTDENGYTPWFSLPSNFHLDFRGLGGGDNPDGFADDEYEDSCFDGIDNDGDLTLDMDDDDCDYSQGTRELSRYFYTIYKFDAGYQTGEFTLDESTYQDSIELENLAPTVSVVQDDYHSYRNVVNITGSAHDGILSNAYATDELAQWSQQGYVHTVEVKNPFTSSWETASLAVDDSGADPAKVTRFNHPFKDWYYELDMSDKQEGNYLFEFRAFDGTDYSPIISKVIKLNTEAPTILVTNPSSLSTHSDGTIHFEGYASDPYGCDIGQCNKDIDKIYLFIEGPNIGDINGDGTDDSFSIVNPVDTSEMGEDGYWNWTWDFNSQPRESAEFTVTIWASDSDFCIGVIDVCQAYTLSLIVDNTNLAPIISINQPTDGMRLSVSDSNLVSGVARDFDGDVSKVEIEVKDIQNGFITIFDKTITDFSENGEWNFSWDTTNLLTHDSTYLLRFRSYDGYDYSTWAEVQITADNPPNADNNQPTFSSDGWLENIILYCDTVSKASNRCTTAEINLFDYFSDLDDNIEYISVFDNANQDYDDDYGIVVKVSNSGVASYNPTDMNFYDTDISTWSLSDVIFVATDSAGSKINSNPISFEVQPVQFAISEPDSNSIDDEGVAVYSGVGLPGQKVSVIVNGNQINSTIVSSDSTWELGVPASRITGSSTNPSFVMGGQDPVVVETIYKGAQEESNFPTGIIIGLVIVILLIAAFAYFFVELETDEEPKTDIGVDENFGLENQLENDTSKLEKHEDHPGWLWDSDNEEWVPDPDHSW</sequence>
<evidence type="ECO:0000259" key="3">
    <source>
        <dbReference type="Pfam" id="PF13229"/>
    </source>
</evidence>
<dbReference type="Gene3D" id="2.60.40.10">
    <property type="entry name" value="Immunoglobulins"/>
    <property type="match status" value="1"/>
</dbReference>
<proteinExistence type="predicted"/>
<keyword evidence="2" id="KW-0812">Transmembrane</keyword>
<organism evidence="4">
    <name type="scientific">uncultured Poseidoniia archaeon</name>
    <dbReference type="NCBI Taxonomy" id="1697135"/>
    <lineage>
        <taxon>Archaea</taxon>
        <taxon>Methanobacteriati</taxon>
        <taxon>Thermoplasmatota</taxon>
        <taxon>Candidatus Poseidoniia</taxon>
        <taxon>environmental samples</taxon>
    </lineage>
</organism>
<dbReference type="InterPro" id="IPR012334">
    <property type="entry name" value="Pectin_lyas_fold"/>
</dbReference>
<dbReference type="InterPro" id="IPR011050">
    <property type="entry name" value="Pectin_lyase_fold/virulence"/>
</dbReference>
<evidence type="ECO:0000256" key="2">
    <source>
        <dbReference type="SAM" id="Phobius"/>
    </source>
</evidence>
<protein>
    <recommendedName>
        <fullName evidence="3">Right handed beta helix domain-containing protein</fullName>
    </recommendedName>
</protein>
<evidence type="ECO:0000256" key="1">
    <source>
        <dbReference type="SAM" id="MobiDB-lite"/>
    </source>
</evidence>
<keyword evidence="2" id="KW-0472">Membrane</keyword>
<dbReference type="Pfam" id="PF13229">
    <property type="entry name" value="Beta_helix"/>
    <property type="match status" value="1"/>
</dbReference>